<keyword evidence="12" id="KW-0119">Carbohydrate metabolism</keyword>
<keyword evidence="4" id="KW-0328">Glycosyltransferase</keyword>
<organism evidence="15 16">
    <name type="scientific">Quercus rubra</name>
    <name type="common">Northern red oak</name>
    <name type="synonym">Quercus borealis</name>
    <dbReference type="NCBI Taxonomy" id="3512"/>
    <lineage>
        <taxon>Eukaryota</taxon>
        <taxon>Viridiplantae</taxon>
        <taxon>Streptophyta</taxon>
        <taxon>Embryophyta</taxon>
        <taxon>Tracheophyta</taxon>
        <taxon>Spermatophyta</taxon>
        <taxon>Magnoliopsida</taxon>
        <taxon>eudicotyledons</taxon>
        <taxon>Gunneridae</taxon>
        <taxon>Pentapetalae</taxon>
        <taxon>rosids</taxon>
        <taxon>fabids</taxon>
        <taxon>Fagales</taxon>
        <taxon>Fagaceae</taxon>
        <taxon>Quercus</taxon>
    </lineage>
</organism>
<dbReference type="Proteomes" id="UP001324115">
    <property type="component" value="Unassembled WGS sequence"/>
</dbReference>
<evidence type="ECO:0000313" key="16">
    <source>
        <dbReference type="Proteomes" id="UP001324115"/>
    </source>
</evidence>
<dbReference type="PANTHER" id="PTHR31741">
    <property type="entry name" value="OS02G0726500 PROTEIN-RELATED"/>
    <property type="match status" value="1"/>
</dbReference>
<keyword evidence="9 14" id="KW-0472">Membrane</keyword>
<evidence type="ECO:0000256" key="10">
    <source>
        <dbReference type="ARBA" id="ARBA00023180"/>
    </source>
</evidence>
<dbReference type="InterPro" id="IPR024709">
    <property type="entry name" value="FucosylTrfase_pln"/>
</dbReference>
<keyword evidence="16" id="KW-1185">Reference proteome</keyword>
<name>A0AAN7F626_QUERU</name>
<evidence type="ECO:0000256" key="2">
    <source>
        <dbReference type="ARBA" id="ARBA00004881"/>
    </source>
</evidence>
<evidence type="ECO:0000256" key="7">
    <source>
        <dbReference type="ARBA" id="ARBA00022968"/>
    </source>
</evidence>
<evidence type="ECO:0000256" key="6">
    <source>
        <dbReference type="ARBA" id="ARBA00022692"/>
    </source>
</evidence>
<dbReference type="GO" id="GO:0006004">
    <property type="term" value="P:fucose metabolic process"/>
    <property type="evidence" value="ECO:0007669"/>
    <property type="project" value="UniProtKB-KW"/>
</dbReference>
<evidence type="ECO:0000256" key="12">
    <source>
        <dbReference type="ARBA" id="ARBA00023277"/>
    </source>
</evidence>
<dbReference type="FunFam" id="3.40.50.11350:FF:000011">
    <property type="entry name" value="O-fucosyltransferase 28"/>
    <property type="match status" value="1"/>
</dbReference>
<dbReference type="GO" id="GO:0005634">
    <property type="term" value="C:nucleus"/>
    <property type="evidence" value="ECO:0007669"/>
    <property type="project" value="TreeGrafter"/>
</dbReference>
<evidence type="ECO:0000256" key="5">
    <source>
        <dbReference type="ARBA" id="ARBA00022679"/>
    </source>
</evidence>
<keyword evidence="5" id="KW-0808">Transferase</keyword>
<keyword evidence="8 14" id="KW-1133">Transmembrane helix</keyword>
<reference evidence="15 16" key="1">
    <citation type="journal article" date="2023" name="G3 (Bethesda)">
        <title>A haplotype-resolved chromosome-scale genome for Quercus rubra L. provides insights into the genetics of adaptive traits for red oak species.</title>
        <authorList>
            <person name="Kapoor B."/>
            <person name="Jenkins J."/>
            <person name="Schmutz J."/>
            <person name="Zhebentyayeva T."/>
            <person name="Kuelheim C."/>
            <person name="Coggeshall M."/>
            <person name="Heim C."/>
            <person name="Lasky J.R."/>
            <person name="Leites L."/>
            <person name="Islam-Faridi N."/>
            <person name="Romero-Severson J."/>
            <person name="DeLeo V.L."/>
            <person name="Lucas S.M."/>
            <person name="Lazic D."/>
            <person name="Gailing O."/>
            <person name="Carlson J."/>
            <person name="Staton M."/>
        </authorList>
    </citation>
    <scope>NUCLEOTIDE SEQUENCE [LARGE SCALE GENOMIC DNA]</scope>
    <source>
        <strain evidence="15">Pseudo-F2</strain>
    </source>
</reference>
<evidence type="ECO:0000256" key="11">
    <source>
        <dbReference type="ARBA" id="ARBA00023253"/>
    </source>
</evidence>
<evidence type="ECO:0000256" key="14">
    <source>
        <dbReference type="SAM" id="Phobius"/>
    </source>
</evidence>
<dbReference type="GO" id="GO:0005737">
    <property type="term" value="C:cytoplasm"/>
    <property type="evidence" value="ECO:0007669"/>
    <property type="project" value="TreeGrafter"/>
</dbReference>
<dbReference type="Gene3D" id="3.40.50.11350">
    <property type="match status" value="1"/>
</dbReference>
<keyword evidence="6 14" id="KW-0812">Transmembrane</keyword>
<dbReference type="GO" id="GO:0016020">
    <property type="term" value="C:membrane"/>
    <property type="evidence" value="ECO:0007669"/>
    <property type="project" value="UniProtKB-SubCell"/>
</dbReference>
<dbReference type="PIRSF" id="PIRSF009360">
    <property type="entry name" value="UCP009360"/>
    <property type="match status" value="1"/>
</dbReference>
<comment type="similarity">
    <text evidence="3">Belongs to the glycosyltransferase GT106 family.</text>
</comment>
<dbReference type="InterPro" id="IPR019378">
    <property type="entry name" value="GDP-Fuc_O-FucTrfase"/>
</dbReference>
<proteinExistence type="inferred from homology"/>
<dbReference type="PANTHER" id="PTHR31741:SF15">
    <property type="entry name" value="O-FUCOSYLTRANSFERASE 38"/>
    <property type="match status" value="1"/>
</dbReference>
<keyword evidence="7" id="KW-0735">Signal-anchor</keyword>
<evidence type="ECO:0000313" key="15">
    <source>
        <dbReference type="EMBL" id="KAK4585530.1"/>
    </source>
</evidence>
<keyword evidence="10" id="KW-0325">Glycoprotein</keyword>
<dbReference type="GO" id="GO:0016757">
    <property type="term" value="F:glycosyltransferase activity"/>
    <property type="evidence" value="ECO:0007669"/>
    <property type="project" value="UniProtKB-KW"/>
</dbReference>
<feature type="transmembrane region" description="Helical" evidence="14">
    <location>
        <begin position="25"/>
        <end position="44"/>
    </location>
</feature>
<protein>
    <recommendedName>
        <fullName evidence="13">O-fucosyltransferase family protein</fullName>
    </recommendedName>
</protein>
<comment type="subcellular location">
    <subcellularLocation>
        <location evidence="1">Membrane</location>
        <topology evidence="1">Single-pass type II membrane protein</topology>
    </subcellularLocation>
</comment>
<comment type="caution">
    <text evidence="15">The sequence shown here is derived from an EMBL/GenBank/DDBJ whole genome shotgun (WGS) entry which is preliminary data.</text>
</comment>
<keyword evidence="11" id="KW-0294">Fucose metabolism</keyword>
<dbReference type="EMBL" id="JAXUIC010000006">
    <property type="protein sequence ID" value="KAK4585530.1"/>
    <property type="molecule type" value="Genomic_DNA"/>
</dbReference>
<gene>
    <name evidence="15" type="ORF">RGQ29_022971</name>
</gene>
<sequence length="413" mass="47102">MVNRGSSHYRASLTSRSLPRKASPYAITLYIISLFAFSIFIFLFNTRNILEEDEQKPNFSGEFLSEQIPEEQLWDAPFSYGLQSCIKPTAKYKAAHGSDRYITVRSNGGLNQMRTGVIHVAKSDSRLANNNLPLDIQRLRCRALYHALRFSPPIESLGKKLVERLRTRGGRYIALHLRYEKDMLSFTGCTYGLTDAESEELRIMRETTNHWKVKEINSREQRIGGFCPLTPKEVGIFLRALGYPPSTLIYIAAGEIYGGNTRLSELMSYFPNIVFKEELATKEELEAFTGHASQTAALDYIISIESDVFVPSHSGNMARTVEGHRRYLGHRKTINPDRKGLVKIFDKLETGQLKEGSSYSFLVRQMHENRQGAPRKRKGPMQGIKGRARFRTEESFYENPYPECICSSKGRLE</sequence>
<dbReference type="AlphaFoldDB" id="A0AAN7F626"/>
<evidence type="ECO:0000256" key="1">
    <source>
        <dbReference type="ARBA" id="ARBA00004606"/>
    </source>
</evidence>
<dbReference type="Pfam" id="PF10250">
    <property type="entry name" value="O-FucT"/>
    <property type="match status" value="1"/>
</dbReference>
<evidence type="ECO:0000256" key="4">
    <source>
        <dbReference type="ARBA" id="ARBA00022676"/>
    </source>
</evidence>
<evidence type="ECO:0000256" key="8">
    <source>
        <dbReference type="ARBA" id="ARBA00022989"/>
    </source>
</evidence>
<accession>A0AAN7F626</accession>
<evidence type="ECO:0000256" key="3">
    <source>
        <dbReference type="ARBA" id="ARBA00007737"/>
    </source>
</evidence>
<evidence type="ECO:0000256" key="13">
    <source>
        <dbReference type="ARBA" id="ARBA00030350"/>
    </source>
</evidence>
<comment type="pathway">
    <text evidence="2">Glycan metabolism.</text>
</comment>
<evidence type="ECO:0000256" key="9">
    <source>
        <dbReference type="ARBA" id="ARBA00023136"/>
    </source>
</evidence>